<name>E5A2W3_LEPMJ</name>
<dbReference type="PANTHER" id="PTHR34502:SF5">
    <property type="entry name" value="DUF6594 DOMAIN-CONTAINING PROTEIN"/>
    <property type="match status" value="1"/>
</dbReference>
<dbReference type="Pfam" id="PF20237">
    <property type="entry name" value="DUF6594"/>
    <property type="match status" value="1"/>
</dbReference>
<dbReference type="eggNOG" id="ENOG502SNT3">
    <property type="taxonomic scope" value="Eukaryota"/>
</dbReference>
<dbReference type="Proteomes" id="UP000002668">
    <property type="component" value="Genome"/>
</dbReference>
<keyword evidence="1" id="KW-1133">Transmembrane helix</keyword>
<organism evidence="4">
    <name type="scientific">Leptosphaeria maculans (strain JN3 / isolate v23.1.3 / race Av1-4-5-6-7-8)</name>
    <name type="common">Blackleg fungus</name>
    <name type="synonym">Phoma lingam</name>
    <dbReference type="NCBI Taxonomy" id="985895"/>
    <lineage>
        <taxon>Eukaryota</taxon>
        <taxon>Fungi</taxon>
        <taxon>Dikarya</taxon>
        <taxon>Ascomycota</taxon>
        <taxon>Pezizomycotina</taxon>
        <taxon>Dothideomycetes</taxon>
        <taxon>Pleosporomycetidae</taxon>
        <taxon>Pleosporales</taxon>
        <taxon>Pleosporineae</taxon>
        <taxon>Leptosphaeriaceae</taxon>
        <taxon>Plenodomus</taxon>
        <taxon>Plenodomus lingam/Leptosphaeria maculans species complex</taxon>
    </lineage>
</organism>
<dbReference type="HOGENOM" id="CLU_051118_3_2_1"/>
<feature type="domain" description="DUF6594" evidence="2">
    <location>
        <begin position="37"/>
        <end position="285"/>
    </location>
</feature>
<feature type="transmembrane region" description="Helical" evidence="1">
    <location>
        <begin position="222"/>
        <end position="242"/>
    </location>
</feature>
<evidence type="ECO:0000313" key="4">
    <source>
        <dbReference type="Proteomes" id="UP000002668"/>
    </source>
</evidence>
<proteinExistence type="predicted"/>
<dbReference type="STRING" id="985895.E5A2W3"/>
<dbReference type="PANTHER" id="PTHR34502">
    <property type="entry name" value="DUF6594 DOMAIN-CONTAINING PROTEIN-RELATED"/>
    <property type="match status" value="1"/>
</dbReference>
<accession>E5A2W3</accession>
<keyword evidence="1" id="KW-0812">Transmembrane</keyword>
<reference evidence="4" key="1">
    <citation type="journal article" date="2011" name="Nat. Commun.">
        <title>Effector diversification within compartments of the Leptosphaeria maculans genome affected by Repeat-Induced Point mutations.</title>
        <authorList>
            <person name="Rouxel T."/>
            <person name="Grandaubert J."/>
            <person name="Hane J.K."/>
            <person name="Hoede C."/>
            <person name="van de Wouw A.P."/>
            <person name="Couloux A."/>
            <person name="Dominguez V."/>
            <person name="Anthouard V."/>
            <person name="Bally P."/>
            <person name="Bourras S."/>
            <person name="Cozijnsen A.J."/>
            <person name="Ciuffetti L.M."/>
            <person name="Degrave A."/>
            <person name="Dilmaghani A."/>
            <person name="Duret L."/>
            <person name="Fudal I."/>
            <person name="Goodwin S.B."/>
            <person name="Gout L."/>
            <person name="Glaser N."/>
            <person name="Linglin J."/>
            <person name="Kema G.H.J."/>
            <person name="Lapalu N."/>
            <person name="Lawrence C.B."/>
            <person name="May K."/>
            <person name="Meyer M."/>
            <person name="Ollivier B."/>
            <person name="Poulain J."/>
            <person name="Schoch C.L."/>
            <person name="Simon A."/>
            <person name="Spatafora J.W."/>
            <person name="Stachowiak A."/>
            <person name="Turgeon B.G."/>
            <person name="Tyler B.M."/>
            <person name="Vincent D."/>
            <person name="Weissenbach J."/>
            <person name="Amselem J."/>
            <person name="Quesneville H."/>
            <person name="Oliver R.P."/>
            <person name="Wincker P."/>
            <person name="Balesdent M.-H."/>
            <person name="Howlett B.J."/>
        </authorList>
    </citation>
    <scope>NUCLEOTIDE SEQUENCE [LARGE SCALE GENOMIC DNA]</scope>
    <source>
        <strain evidence="4">JN3 / isolate v23.1.3 / race Av1-4-5-6-7-8</strain>
    </source>
</reference>
<dbReference type="EMBL" id="FP929132">
    <property type="protein sequence ID" value="CBX97909.1"/>
    <property type="molecule type" value="Genomic_DNA"/>
</dbReference>
<keyword evidence="4" id="KW-1185">Reference proteome</keyword>
<keyword evidence="1" id="KW-0472">Membrane</keyword>
<dbReference type="InterPro" id="IPR046529">
    <property type="entry name" value="DUF6594"/>
</dbReference>
<sequence length="294" mass="33598">MFFPQRLRPYFVFRKPRKQRSTSKTKQSQVEDFRLGYPRFSALISAHNSFQICRSFRQLRTRLLLIKQLKLSDLEEQLIKLDNEEQRGSILASNRQDNNLSRKQVIVDIDQALADYDQLIERNHQILALDPAEDRDVSSIRNWLNANGCMARDEVKYLDHTSDLTSVVASHDATMLTFEAWLERTLLRLWKGLRHRSMFDVSRDPTVHISSNSAFRIATRTLTGSVIVSLLLIPIFICNTVQRTKVRLGVVAVAAILFVAILCGLTRAKPIELFVAGATYTTVLVVFVSGVTFD</sequence>
<protein>
    <recommendedName>
        <fullName evidence="2">DUF6594 domain-containing protein</fullName>
    </recommendedName>
</protein>
<dbReference type="VEuPathDB" id="FungiDB:LEMA_P093180.1"/>
<evidence type="ECO:0000256" key="1">
    <source>
        <dbReference type="SAM" id="Phobius"/>
    </source>
</evidence>
<feature type="transmembrane region" description="Helical" evidence="1">
    <location>
        <begin position="273"/>
        <end position="293"/>
    </location>
</feature>
<dbReference type="OrthoDB" id="5341582at2759"/>
<dbReference type="OMA" id="LVELWIK"/>
<gene>
    <name evidence="3" type="ORF">LEMA_P093180.1</name>
</gene>
<evidence type="ECO:0000259" key="2">
    <source>
        <dbReference type="Pfam" id="PF20237"/>
    </source>
</evidence>
<dbReference type="InParanoid" id="E5A2W3"/>
<feature type="transmembrane region" description="Helical" evidence="1">
    <location>
        <begin position="248"/>
        <end position="266"/>
    </location>
</feature>
<dbReference type="AlphaFoldDB" id="E5A2W3"/>
<evidence type="ECO:0000313" key="3">
    <source>
        <dbReference type="EMBL" id="CBX97909.1"/>
    </source>
</evidence>